<dbReference type="InterPro" id="IPR041504">
    <property type="entry name" value="AidB_N"/>
</dbReference>
<dbReference type="InterPro" id="IPR036250">
    <property type="entry name" value="AcylCo_DH-like_C"/>
</dbReference>
<comment type="caution">
    <text evidence="9">The sequence shown here is derived from an EMBL/GenBank/DDBJ whole genome shotgun (WGS) entry which is preliminary data.</text>
</comment>
<evidence type="ECO:0000313" key="10">
    <source>
        <dbReference type="Proteomes" id="UP000612893"/>
    </source>
</evidence>
<dbReference type="InterPro" id="IPR052904">
    <property type="entry name" value="Acyl-CoA_dehydrogenase-like"/>
</dbReference>
<evidence type="ECO:0000259" key="8">
    <source>
        <dbReference type="Pfam" id="PF18158"/>
    </source>
</evidence>
<comment type="cofactor">
    <cofactor evidence="4">
        <name>FAD</name>
        <dbReference type="ChEBI" id="CHEBI:57692"/>
    </cofactor>
</comment>
<sequence length="416" mass="45745">MRLLPPNTYAADPALRSILEARLSPQTLEWAEPQLLELGRLASEELHLEGDRCERQPPWLRAIDPWGERVDEVVYPEAWRRLGAVAARFGLAGMPYEEGPQRRAGAEVRVVQAALCYLFEPQTATYLCPVSMTDAAARVLLDFGPEPLGRQVVPHLVSRDPEQAWTAGQWMTEQQGGSDVGTNAVEARREDGGWRLYGRKYFCSNVGGEVVLALARPQEAGPGTRGLGLFLVPRLLAGGGRNHYRVDRLKEKLGTRGMATGEVTLEGAHAEQVGELERGFAQMTPMLNITRLHNAIASAASLRRGLQLARGYAATRLAFGRPLDRLPLQRQVLVEMAVRAEAASRSPCGWRSCWAASSAEWPAKRSSSSFALPAHLSSSTPRGRRLAARRRRSKPSGAPDTWRTRESQGSCATPRC</sequence>
<evidence type="ECO:0000256" key="2">
    <source>
        <dbReference type="ARBA" id="ARBA00022630"/>
    </source>
</evidence>
<evidence type="ECO:0000259" key="6">
    <source>
        <dbReference type="Pfam" id="PF00441"/>
    </source>
</evidence>
<evidence type="ECO:0000256" key="5">
    <source>
        <dbReference type="SAM" id="MobiDB-lite"/>
    </source>
</evidence>
<feature type="compositionally biased region" description="Polar residues" evidence="5">
    <location>
        <begin position="372"/>
        <end position="381"/>
    </location>
</feature>
<dbReference type="Gene3D" id="2.40.110.20">
    <property type="match status" value="1"/>
</dbReference>
<dbReference type="Proteomes" id="UP000612893">
    <property type="component" value="Unassembled WGS sequence"/>
</dbReference>
<dbReference type="InterPro" id="IPR009100">
    <property type="entry name" value="AcylCoA_DH/oxidase_NM_dom_sf"/>
</dbReference>
<dbReference type="Pfam" id="PF00441">
    <property type="entry name" value="Acyl-CoA_dh_1"/>
    <property type="match status" value="1"/>
</dbReference>
<keyword evidence="4" id="KW-0560">Oxidoreductase</keyword>
<evidence type="ECO:0000256" key="4">
    <source>
        <dbReference type="RuleBase" id="RU362125"/>
    </source>
</evidence>
<dbReference type="InterPro" id="IPR006091">
    <property type="entry name" value="Acyl-CoA_Oxase/DH_mid-dom"/>
</dbReference>
<reference evidence="9" key="1">
    <citation type="submission" date="2020-10" db="EMBL/GenBank/DDBJ databases">
        <title>Ca. Dormibacterota MAGs.</title>
        <authorList>
            <person name="Montgomery K."/>
        </authorList>
    </citation>
    <scope>NUCLEOTIDE SEQUENCE [LARGE SCALE GENOMIC DNA]</scope>
    <source>
        <strain evidence="9">SC8812_S17_10</strain>
    </source>
</reference>
<evidence type="ECO:0000259" key="7">
    <source>
        <dbReference type="Pfam" id="PF02770"/>
    </source>
</evidence>
<dbReference type="AlphaFoldDB" id="A0A934N742"/>
<keyword evidence="2 4" id="KW-0285">Flavoprotein</keyword>
<feature type="region of interest" description="Disordered" evidence="5">
    <location>
        <begin position="372"/>
        <end position="416"/>
    </location>
</feature>
<evidence type="ECO:0000256" key="1">
    <source>
        <dbReference type="ARBA" id="ARBA00009347"/>
    </source>
</evidence>
<proteinExistence type="inferred from homology"/>
<dbReference type="InterPro" id="IPR009075">
    <property type="entry name" value="AcylCo_DH/oxidase_C"/>
</dbReference>
<keyword evidence="10" id="KW-1185">Reference proteome</keyword>
<feature type="compositionally biased region" description="Basic residues" evidence="5">
    <location>
        <begin position="382"/>
        <end position="394"/>
    </location>
</feature>
<name>A0A934N742_9BACT</name>
<accession>A0A934N742</accession>
<dbReference type="SUPFAM" id="SSF56645">
    <property type="entry name" value="Acyl-CoA dehydrogenase NM domain-like"/>
    <property type="match status" value="1"/>
</dbReference>
<dbReference type="Pfam" id="PF18158">
    <property type="entry name" value="AidB_N"/>
    <property type="match status" value="1"/>
</dbReference>
<feature type="compositionally biased region" description="Polar residues" evidence="5">
    <location>
        <begin position="407"/>
        <end position="416"/>
    </location>
</feature>
<dbReference type="Pfam" id="PF02770">
    <property type="entry name" value="Acyl-CoA_dh_M"/>
    <property type="match status" value="1"/>
</dbReference>
<feature type="domain" description="Acyl-CoA dehydrogenase/oxidase C-terminal" evidence="6">
    <location>
        <begin position="278"/>
        <end position="343"/>
    </location>
</feature>
<dbReference type="SUPFAM" id="SSF47203">
    <property type="entry name" value="Acyl-CoA dehydrogenase C-terminal domain-like"/>
    <property type="match status" value="1"/>
</dbReference>
<dbReference type="EMBL" id="JAEKNR010000006">
    <property type="protein sequence ID" value="MBJ7596553.1"/>
    <property type="molecule type" value="Genomic_DNA"/>
</dbReference>
<feature type="domain" description="Acyl-CoA oxidase/dehydrogenase middle" evidence="7">
    <location>
        <begin position="169"/>
        <end position="266"/>
    </location>
</feature>
<evidence type="ECO:0000313" key="9">
    <source>
        <dbReference type="EMBL" id="MBJ7596553.1"/>
    </source>
</evidence>
<organism evidence="9 10">
    <name type="scientific">Candidatus Nephthysia bennettiae</name>
    <dbReference type="NCBI Taxonomy" id="3127016"/>
    <lineage>
        <taxon>Bacteria</taxon>
        <taxon>Bacillati</taxon>
        <taxon>Candidatus Dormiibacterota</taxon>
        <taxon>Candidatus Dormibacteria</taxon>
        <taxon>Candidatus Dormibacterales</taxon>
        <taxon>Candidatus Dormibacteraceae</taxon>
        <taxon>Candidatus Nephthysia</taxon>
    </lineage>
</organism>
<comment type="similarity">
    <text evidence="1 4">Belongs to the acyl-CoA dehydrogenase family.</text>
</comment>
<keyword evidence="3 4" id="KW-0274">FAD</keyword>
<dbReference type="PANTHER" id="PTHR42707">
    <property type="entry name" value="ACYL-COA DEHYDROGENASE"/>
    <property type="match status" value="1"/>
</dbReference>
<dbReference type="Gene3D" id="6.10.250.600">
    <property type="match status" value="1"/>
</dbReference>
<gene>
    <name evidence="9" type="ORF">JF922_00480</name>
</gene>
<protein>
    <submittedName>
        <fullName evidence="9">Acyl-CoA dehydrogenase family protein</fullName>
    </submittedName>
</protein>
<feature type="domain" description="Adaptive response protein AidB N-terminal" evidence="8">
    <location>
        <begin position="7"/>
        <end position="159"/>
    </location>
</feature>
<evidence type="ECO:0000256" key="3">
    <source>
        <dbReference type="ARBA" id="ARBA00022827"/>
    </source>
</evidence>
<dbReference type="GO" id="GO:0016491">
    <property type="term" value="F:oxidoreductase activity"/>
    <property type="evidence" value="ECO:0007669"/>
    <property type="project" value="UniProtKB-KW"/>
</dbReference>
<dbReference type="PANTHER" id="PTHR42707:SF2">
    <property type="entry name" value="ACD11 DEHYDROGENASE"/>
    <property type="match status" value="1"/>
</dbReference>
<dbReference type="Gene3D" id="1.20.140.10">
    <property type="entry name" value="Butyryl-CoA Dehydrogenase, subunit A, domain 3"/>
    <property type="match status" value="1"/>
</dbReference>